<protein>
    <submittedName>
        <fullName evidence="2">U22-Hexatoxin-Hc1a_1</fullName>
    </submittedName>
</protein>
<feature type="chain" id="PRO_5020986380" evidence="1">
    <location>
        <begin position="20"/>
        <end position="117"/>
    </location>
</feature>
<evidence type="ECO:0000256" key="1">
    <source>
        <dbReference type="SAM" id="SignalP"/>
    </source>
</evidence>
<keyword evidence="1" id="KW-0732">Signal</keyword>
<feature type="signal peptide" evidence="1">
    <location>
        <begin position="1"/>
        <end position="19"/>
    </location>
</feature>
<name>A0A4Q8K7D6_HADCE</name>
<reference evidence="2" key="1">
    <citation type="submission" date="2017-05" db="EMBL/GenBank/DDBJ databases">
        <authorList>
            <person name="QRISCLOUD D."/>
        </authorList>
    </citation>
    <scope>NUCLEOTIDE SEQUENCE</scope>
</reference>
<reference evidence="2" key="2">
    <citation type="submission" date="2019-05" db="EMBL/GenBank/DDBJ databases">
        <title>Unravelling the molecular evolution of spider venoms.</title>
        <authorList>
            <person name="Pineda S."/>
        </authorList>
    </citation>
    <scope>NUCLEOTIDE SEQUENCE</scope>
</reference>
<organism evidence="2">
    <name type="scientific">Hadronyche cerberea</name>
    <name type="common">Southern tree funnel-web spider</name>
    <dbReference type="NCBI Taxonomy" id="1107879"/>
    <lineage>
        <taxon>Eukaryota</taxon>
        <taxon>Metazoa</taxon>
        <taxon>Ecdysozoa</taxon>
        <taxon>Arthropoda</taxon>
        <taxon>Chelicerata</taxon>
        <taxon>Arachnida</taxon>
        <taxon>Araneae</taxon>
        <taxon>Mygalomorphae</taxon>
        <taxon>Avicularoidea</taxon>
        <taxon>Hexathelidae</taxon>
        <taxon>Hadronyche</taxon>
    </lineage>
</organism>
<dbReference type="AlphaFoldDB" id="A0A4Q8K7D6"/>
<dbReference type="EMBL" id="HAHJ01000270">
    <property type="protein sequence ID" value="SNX35323.1"/>
    <property type="molecule type" value="Transcribed_RNA"/>
</dbReference>
<sequence>MDVPFKVLLIMAIAAMALASRPSSYARHCGRDCDLDLCKRIRCRGIEEAECKGKIRQGGGFCRCCQNCIIPIPKGLPCNPDPGYGIPEPVAYCDEGLTCDCRTKRCVPCGQCEYPLQ</sequence>
<proteinExistence type="predicted"/>
<evidence type="ECO:0000313" key="2">
    <source>
        <dbReference type="EMBL" id="SNX35323.1"/>
    </source>
</evidence>
<accession>A0A4Q8K7D6</accession>